<dbReference type="Proteomes" id="UP000828251">
    <property type="component" value="Unassembled WGS sequence"/>
</dbReference>
<protein>
    <submittedName>
        <fullName evidence="2">Uncharacterized protein</fullName>
    </submittedName>
</protein>
<feature type="compositionally biased region" description="Polar residues" evidence="1">
    <location>
        <begin position="88"/>
        <end position="100"/>
    </location>
</feature>
<name>A0A9D3UAW1_9ROSI</name>
<gene>
    <name evidence="2" type="ORF">J1N35_045192</name>
</gene>
<feature type="compositionally biased region" description="Low complexity" evidence="1">
    <location>
        <begin position="46"/>
        <end position="57"/>
    </location>
</feature>
<proteinExistence type="predicted"/>
<comment type="caution">
    <text evidence="2">The sequence shown here is derived from an EMBL/GenBank/DDBJ whole genome shotgun (WGS) entry which is preliminary data.</text>
</comment>
<sequence length="131" mass="15178">MGYYYLNHARPYSGRGRNRDVQLFPLKLEPFNYQKKEDDSQKESSPESSYSSSYSSSSDEEPEEKFQRIAQTQPKVEVPLDDDPMMDETQQGESSSQAPRTTKGPFIGRMTFTLDDIPLEKWPARIQEFHS</sequence>
<feature type="compositionally biased region" description="Basic and acidic residues" evidence="1">
    <location>
        <begin position="34"/>
        <end position="45"/>
    </location>
</feature>
<keyword evidence="3" id="KW-1185">Reference proteome</keyword>
<dbReference type="AlphaFoldDB" id="A0A9D3UAW1"/>
<accession>A0A9D3UAW1</accession>
<evidence type="ECO:0000256" key="1">
    <source>
        <dbReference type="SAM" id="MobiDB-lite"/>
    </source>
</evidence>
<organism evidence="2 3">
    <name type="scientific">Gossypium stocksii</name>
    <dbReference type="NCBI Taxonomy" id="47602"/>
    <lineage>
        <taxon>Eukaryota</taxon>
        <taxon>Viridiplantae</taxon>
        <taxon>Streptophyta</taxon>
        <taxon>Embryophyta</taxon>
        <taxon>Tracheophyta</taxon>
        <taxon>Spermatophyta</taxon>
        <taxon>Magnoliopsida</taxon>
        <taxon>eudicotyledons</taxon>
        <taxon>Gunneridae</taxon>
        <taxon>Pentapetalae</taxon>
        <taxon>rosids</taxon>
        <taxon>malvids</taxon>
        <taxon>Malvales</taxon>
        <taxon>Malvaceae</taxon>
        <taxon>Malvoideae</taxon>
        <taxon>Gossypium</taxon>
    </lineage>
</organism>
<evidence type="ECO:0000313" key="3">
    <source>
        <dbReference type="Proteomes" id="UP000828251"/>
    </source>
</evidence>
<dbReference type="EMBL" id="JAIQCV010000013">
    <property type="protein sequence ID" value="KAH1033018.1"/>
    <property type="molecule type" value="Genomic_DNA"/>
</dbReference>
<feature type="region of interest" description="Disordered" evidence="1">
    <location>
        <begin position="1"/>
        <end position="108"/>
    </location>
</feature>
<evidence type="ECO:0000313" key="2">
    <source>
        <dbReference type="EMBL" id="KAH1033018.1"/>
    </source>
</evidence>
<reference evidence="2 3" key="1">
    <citation type="journal article" date="2021" name="Plant Biotechnol. J.">
        <title>Multi-omics assisted identification of the key and species-specific regulatory components of drought-tolerant mechanisms in Gossypium stocksii.</title>
        <authorList>
            <person name="Yu D."/>
            <person name="Ke L."/>
            <person name="Zhang D."/>
            <person name="Wu Y."/>
            <person name="Sun Y."/>
            <person name="Mei J."/>
            <person name="Sun J."/>
            <person name="Sun Y."/>
        </authorList>
    </citation>
    <scope>NUCLEOTIDE SEQUENCE [LARGE SCALE GENOMIC DNA]</scope>
    <source>
        <strain evidence="3">cv. E1</strain>
        <tissue evidence="2">Leaf</tissue>
    </source>
</reference>